<accession>A0AC35FLR0</accession>
<sequence>MKRSNPIKDENYENALPPSAKKPWKESMKEENAFSFPFKPYSTQLRLMNDMNEILKNRGIGIFESPTGTGKSLTSLCAVLTFVENENRKLKEFVEENRKKAKQLREGNGDEDFEKALENFKEAEKFHELADTEEEKLLRTEKRIEEARKRLQAYKFQEEIEIEDCGLPRASEPLPELTKVVFSTRTHSQIEQLTFELKRTRFQPRVVSLGSRALLCINSEVKNLPNSAAADKCKDLRDSGKCPFYKRTKVTLLSDHILDGVTRDLKDVIRESKNLHSCGYYASREALPFCELIFVPYATLFDSEMRKSAGLSIDDKTIVVIDEAHNLFATLTEMSSAIIDLNLISLGLEILEKFLDAKVERTKGVDFKNLKLFENALKQIETLISGPHFLRQDEKKFPVYKFMNELFKNDGLRFIQAIENAKKANLLPRIYSYYRSPAYFKVSTEENETKSKKGLKSFLSRKTNEEKVVEFEAEKVPESQGSFPLFSIADFLISLGSAGENFQVIVDVISTPRKIQLLCLNGGEKFASIVSNARSTVLIGGTMRPTDLITSLLTKDCGIERTRIIDNSYDHIIDATNLRIVSIEKDSIGPLTFTHTTLKDKTIFTRLLDSLHPFIKSVSNGLAIFFPSKAFLSTFLNHIKQLKNQQFNDLVSRNLFIEGETLDVWEKYSKKAKTSKATLFAVIGGKFSEGVNFSDELARAVIIVGLPYPNMLTPEFRAKTEYLRNHFSSNSEISTNLAMNICMTQVNQTIGRVVRHKLDYGIVVLLDSRYSEKFSLISKWAQPSLLRCSTSQDAFSMLKEFRGILDS</sequence>
<organism evidence="1 2">
    <name type="scientific">Panagrolaimus sp. PS1159</name>
    <dbReference type="NCBI Taxonomy" id="55785"/>
    <lineage>
        <taxon>Eukaryota</taxon>
        <taxon>Metazoa</taxon>
        <taxon>Ecdysozoa</taxon>
        <taxon>Nematoda</taxon>
        <taxon>Chromadorea</taxon>
        <taxon>Rhabditida</taxon>
        <taxon>Tylenchina</taxon>
        <taxon>Panagrolaimomorpha</taxon>
        <taxon>Panagrolaimoidea</taxon>
        <taxon>Panagrolaimidae</taxon>
        <taxon>Panagrolaimus</taxon>
    </lineage>
</organism>
<proteinExistence type="predicted"/>
<dbReference type="WBParaSite" id="PS1159_v2.g18863.t1">
    <property type="protein sequence ID" value="PS1159_v2.g18863.t1"/>
    <property type="gene ID" value="PS1159_v2.g18863"/>
</dbReference>
<protein>
    <submittedName>
        <fullName evidence="2">Helicase ATP-binding domain-containing protein</fullName>
    </submittedName>
</protein>
<reference evidence="2" key="1">
    <citation type="submission" date="2022-11" db="UniProtKB">
        <authorList>
            <consortium name="WormBaseParasite"/>
        </authorList>
    </citation>
    <scope>IDENTIFICATION</scope>
</reference>
<dbReference type="Proteomes" id="UP000887580">
    <property type="component" value="Unplaced"/>
</dbReference>
<name>A0AC35FLR0_9BILA</name>
<evidence type="ECO:0000313" key="2">
    <source>
        <dbReference type="WBParaSite" id="PS1159_v2.g18863.t1"/>
    </source>
</evidence>
<evidence type="ECO:0000313" key="1">
    <source>
        <dbReference type="Proteomes" id="UP000887580"/>
    </source>
</evidence>